<evidence type="ECO:0000256" key="1">
    <source>
        <dbReference type="SAM" id="MobiDB-lite"/>
    </source>
</evidence>
<reference evidence="2 3" key="1">
    <citation type="submission" date="2021-06" db="EMBL/GenBank/DDBJ databases">
        <title>Caerostris extrusa draft genome.</title>
        <authorList>
            <person name="Kono N."/>
            <person name="Arakawa K."/>
        </authorList>
    </citation>
    <scope>NUCLEOTIDE SEQUENCE [LARGE SCALE GENOMIC DNA]</scope>
</reference>
<evidence type="ECO:0000313" key="2">
    <source>
        <dbReference type="EMBL" id="GIY94271.1"/>
    </source>
</evidence>
<dbReference type="AlphaFoldDB" id="A0AAV4XH32"/>
<dbReference type="EMBL" id="BPLR01000370">
    <property type="protein sequence ID" value="GIY94271.1"/>
    <property type="molecule type" value="Genomic_DNA"/>
</dbReference>
<organism evidence="2 3">
    <name type="scientific">Caerostris extrusa</name>
    <name type="common">Bark spider</name>
    <name type="synonym">Caerostris bankana</name>
    <dbReference type="NCBI Taxonomy" id="172846"/>
    <lineage>
        <taxon>Eukaryota</taxon>
        <taxon>Metazoa</taxon>
        <taxon>Ecdysozoa</taxon>
        <taxon>Arthropoda</taxon>
        <taxon>Chelicerata</taxon>
        <taxon>Arachnida</taxon>
        <taxon>Araneae</taxon>
        <taxon>Araneomorphae</taxon>
        <taxon>Entelegynae</taxon>
        <taxon>Araneoidea</taxon>
        <taxon>Araneidae</taxon>
        <taxon>Caerostris</taxon>
    </lineage>
</organism>
<dbReference type="Proteomes" id="UP001054945">
    <property type="component" value="Unassembled WGS sequence"/>
</dbReference>
<keyword evidence="3" id="KW-1185">Reference proteome</keyword>
<accession>A0AAV4XH32</accession>
<proteinExistence type="predicted"/>
<evidence type="ECO:0000313" key="3">
    <source>
        <dbReference type="Proteomes" id="UP001054945"/>
    </source>
</evidence>
<sequence length="136" mass="15408">MISLIQGRDKAKLGRGAGKCPFEKLPINEMAEKKEGVLYEADFYEIDFSSEVELATSKELAPQLGLSQVIAKPSPHKHKPSRHPSIQTLSARSSVEEHITYCCAEERIRRRNGRGGMKKTEEEFQKYCIRDIPPSF</sequence>
<comment type="caution">
    <text evidence="2">The sequence shown here is derived from an EMBL/GenBank/DDBJ whole genome shotgun (WGS) entry which is preliminary data.</text>
</comment>
<feature type="region of interest" description="Disordered" evidence="1">
    <location>
        <begin position="72"/>
        <end position="92"/>
    </location>
</feature>
<gene>
    <name evidence="2" type="ORF">CEXT_99411</name>
</gene>
<protein>
    <submittedName>
        <fullName evidence="2">Uncharacterized protein</fullName>
    </submittedName>
</protein>
<name>A0AAV4XH32_CAEEX</name>